<dbReference type="RefSeq" id="WP_145221003.1">
    <property type="nucleotide sequence ID" value="NZ_CP036269.1"/>
</dbReference>
<accession>A0A517RMG4</accession>
<dbReference type="OrthoDB" id="343356at2"/>
<dbReference type="Gene3D" id="1.10.150.690">
    <property type="entry name" value="DUF2063"/>
    <property type="match status" value="1"/>
</dbReference>
<dbReference type="Pfam" id="PF22106">
    <property type="entry name" value="NGO1945_C"/>
    <property type="match status" value="1"/>
</dbReference>
<reference evidence="3 4" key="1">
    <citation type="submission" date="2019-02" db="EMBL/GenBank/DDBJ databases">
        <title>Deep-cultivation of Planctomycetes and their phenomic and genomic characterization uncovers novel biology.</title>
        <authorList>
            <person name="Wiegand S."/>
            <person name="Jogler M."/>
            <person name="Boedeker C."/>
            <person name="Pinto D."/>
            <person name="Vollmers J."/>
            <person name="Rivas-Marin E."/>
            <person name="Kohn T."/>
            <person name="Peeters S.H."/>
            <person name="Heuer A."/>
            <person name="Rast P."/>
            <person name="Oberbeckmann S."/>
            <person name="Bunk B."/>
            <person name="Jeske O."/>
            <person name="Meyerdierks A."/>
            <person name="Storesund J.E."/>
            <person name="Kallscheuer N."/>
            <person name="Luecker S."/>
            <person name="Lage O.M."/>
            <person name="Pohl T."/>
            <person name="Merkel B.J."/>
            <person name="Hornburger P."/>
            <person name="Mueller R.-W."/>
            <person name="Bruemmer F."/>
            <person name="Labrenz M."/>
            <person name="Spormann A.M."/>
            <person name="Op den Camp H."/>
            <person name="Overmann J."/>
            <person name="Amann R."/>
            <person name="Jetten M.S.M."/>
            <person name="Mascher T."/>
            <person name="Medema M.H."/>
            <person name="Devos D.P."/>
            <person name="Kaster A.-K."/>
            <person name="Ovreas L."/>
            <person name="Rohde M."/>
            <person name="Galperin M.Y."/>
            <person name="Jogler C."/>
        </authorList>
    </citation>
    <scope>NUCLEOTIDE SEQUENCE [LARGE SCALE GENOMIC DNA]</scope>
    <source>
        <strain evidence="3 4">Pan241w</strain>
    </source>
</reference>
<protein>
    <submittedName>
        <fullName evidence="3">Uncharacterized protein</fullName>
    </submittedName>
</protein>
<organism evidence="3 4">
    <name type="scientific">Gimesia alba</name>
    <dbReference type="NCBI Taxonomy" id="2527973"/>
    <lineage>
        <taxon>Bacteria</taxon>
        <taxon>Pseudomonadati</taxon>
        <taxon>Planctomycetota</taxon>
        <taxon>Planctomycetia</taxon>
        <taxon>Planctomycetales</taxon>
        <taxon>Planctomycetaceae</taxon>
        <taxon>Gimesia</taxon>
    </lineage>
</organism>
<evidence type="ECO:0000259" key="2">
    <source>
        <dbReference type="Pfam" id="PF22106"/>
    </source>
</evidence>
<dbReference type="InterPro" id="IPR054098">
    <property type="entry name" value="NGO1945-like_C"/>
</dbReference>
<evidence type="ECO:0000313" key="4">
    <source>
        <dbReference type="Proteomes" id="UP000317171"/>
    </source>
</evidence>
<dbReference type="EMBL" id="CP036269">
    <property type="protein sequence ID" value="QDT45044.1"/>
    <property type="molecule type" value="Genomic_DNA"/>
</dbReference>
<dbReference type="AlphaFoldDB" id="A0A517RMG4"/>
<dbReference type="KEGG" id="gaz:Pan241w_51610"/>
<dbReference type="InterPro" id="IPR044922">
    <property type="entry name" value="DUF2063_N_sf"/>
</dbReference>
<feature type="domain" description="Putative DNA-binding" evidence="1">
    <location>
        <begin position="47"/>
        <end position="121"/>
    </location>
</feature>
<sequence length="296" mass="33220">MNHQSRDLEQIQHWMQTVISWPGGVEAGIASEAAQSRIPLDIDALETVITRSSQLTSLERVGIYANAYYARLLECLSEEYPALVTAMGAQAFGVFCMEYLQESPSTSYTLGELGARFPKFLREHKPAVEAGEDGANWTDFLIDLATLERVYSEVFDGPGIEQETLLTPETLNSIAPEDWPGLTLKMAPCFRLLQFQFPVHEFITKVRNGDTPAILAQQTTCLAITRRNFIVRREAVTPAEYFLLSRLQEGLQVGEAIMEVSESGLIEPDELGHQLHQWFKHWTASAFFIDICQEGS</sequence>
<name>A0A517RMG4_9PLAN</name>
<dbReference type="Proteomes" id="UP000317171">
    <property type="component" value="Chromosome"/>
</dbReference>
<feature type="domain" description="NGO1945-like C-terminal" evidence="2">
    <location>
        <begin position="188"/>
        <end position="282"/>
    </location>
</feature>
<proteinExistence type="predicted"/>
<evidence type="ECO:0000259" key="1">
    <source>
        <dbReference type="Pfam" id="PF09836"/>
    </source>
</evidence>
<keyword evidence="4" id="KW-1185">Reference proteome</keyword>
<evidence type="ECO:0000313" key="3">
    <source>
        <dbReference type="EMBL" id="QDT45044.1"/>
    </source>
</evidence>
<gene>
    <name evidence="3" type="ORF">Pan241w_51610</name>
</gene>
<dbReference type="Pfam" id="PF09836">
    <property type="entry name" value="DUF2063"/>
    <property type="match status" value="1"/>
</dbReference>
<dbReference type="InterPro" id="IPR018640">
    <property type="entry name" value="DUF2063"/>
</dbReference>